<proteinExistence type="predicted"/>
<sequence>MTSVPSPLTPDQLAAHSLLSELRTRIAVQPLPYQYGIETRALESLWEIFGLARNVMKAFPGCKVFSQITTDMLNTELRPVTAKWHRAHQAGVLDSKDGANEFRIDLNALRVKLIDFCEQLQLMAYGGICKDKITPPVVNFDDLEKCFIPIEFGIPNDTVGKVNNFCDINTSEAAEIQSRRKHYSINKTEKTDAVGLSLSGGGIRSATFCLGVVQVLSEKKLMKDFDYLSTVSGGGYIGSFITSTLSQKEGYEAISKPYGPDTDPVRHIRQNAKYLSAANLKQRWMMVTGALAGLILNLSAPIGIIAAIALISNYTSMLNIPNFWLWIAGVSGGASIIGIISYGIGLRFGWGAKAGSIIVAVGSGTITIALLTFIVSKGYDSLGKVTSDNWKTATYLAALAFAIPLIAKFIPIFNSLRAKNILLKYSLILAAVIVPLVSLALLYSFRAVGSLSQVSTISWLSGQVLLILIIATCSIISLCLNINLTGLHKLYRDQLAKTFVENDNKSDDLPLEFVNTSYRAPYHLINTTVNLPSSKNRTLRDRRGDFFIFSKHWCGSAATGYSSTGQWKSNGAAVDLATAMAISGAAVSPQMGPNSVSSVSALMTLLNIRLGYWISNPKIASKNSPGFLCLLREMTGIGMNENNPWLNLSDGGHIENMGLYELLRRRCKFIVCVDGEADPRSTFEGQLTLVRHAQIDFGVRLEPRLDDIRLDPKSTLSRTHSHLLRVHYPDAGPGKPEAIGLMLYLKLSLTGDETELLKRYRSISPDFPHESTLDQFYTEEQFEAYRQLGVHVAEGVFSKALLDENTTPADVREWFKQLAKNMLESADNI</sequence>
<organism evidence="1 2">
    <name type="scientific">Pseudomonas helmanticensis</name>
    <dbReference type="NCBI Taxonomy" id="1471381"/>
    <lineage>
        <taxon>Bacteria</taxon>
        <taxon>Pseudomonadati</taxon>
        <taxon>Pseudomonadota</taxon>
        <taxon>Gammaproteobacteria</taxon>
        <taxon>Pseudomonadales</taxon>
        <taxon>Pseudomonadaceae</taxon>
        <taxon>Pseudomonas</taxon>
    </lineage>
</organism>
<dbReference type="EMBL" id="FXUY01000002">
    <property type="protein sequence ID" value="SMQ31000.1"/>
    <property type="molecule type" value="Genomic_DNA"/>
</dbReference>
<protein>
    <submittedName>
        <fullName evidence="1">Patatin-like phospholipase</fullName>
    </submittedName>
</protein>
<comment type="caution">
    <text evidence="1">The sequence shown here is derived from an EMBL/GenBank/DDBJ whole genome shotgun (WGS) entry which is preliminary data.</text>
</comment>
<dbReference type="Proteomes" id="UP001158048">
    <property type="component" value="Unassembled WGS sequence"/>
</dbReference>
<gene>
    <name evidence="1" type="ORF">SAMN04488483_5899</name>
</gene>
<accession>A0ACD2UEL0</accession>
<name>A0ACD2UEL0_9PSED</name>
<keyword evidence="2" id="KW-1185">Reference proteome</keyword>
<reference evidence="1" key="1">
    <citation type="submission" date="2017-05" db="EMBL/GenBank/DDBJ databases">
        <authorList>
            <person name="Varghese N."/>
            <person name="Submissions S."/>
        </authorList>
    </citation>
    <scope>NUCLEOTIDE SEQUENCE</scope>
    <source>
        <strain evidence="1">LMG 28168</strain>
    </source>
</reference>
<evidence type="ECO:0000313" key="2">
    <source>
        <dbReference type="Proteomes" id="UP001158048"/>
    </source>
</evidence>
<evidence type="ECO:0000313" key="1">
    <source>
        <dbReference type="EMBL" id="SMQ31000.1"/>
    </source>
</evidence>